<dbReference type="InParanoid" id="F4X5C0"/>
<protein>
    <submittedName>
        <fullName evidence="2">Uncharacterized protein</fullName>
    </submittedName>
</protein>
<sequence>MVNVRECEKIVREKTSELIRKKYRALKSDRFEEIMMLHRHFKPIIKPLRQIVGNPDVRAIKRQSRDNDATSAPKRERKKEEEVEEEIVGERFRNDSLTTKVQNRLQTLEDREALQACLDPLRQKYVETVLRKTINRRTVDYVYGVYQHNDGLMFSNDV</sequence>
<proteinExistence type="predicted"/>
<dbReference type="AlphaFoldDB" id="F4X5C0"/>
<feature type="region of interest" description="Disordered" evidence="1">
    <location>
        <begin position="56"/>
        <end position="82"/>
    </location>
</feature>
<keyword evidence="3" id="KW-1185">Reference proteome</keyword>
<evidence type="ECO:0000313" key="3">
    <source>
        <dbReference type="Proteomes" id="UP000007755"/>
    </source>
</evidence>
<gene>
    <name evidence="2" type="ORF">G5I_13548</name>
</gene>
<name>F4X5C0_ACREC</name>
<dbReference type="EMBL" id="GL888711">
    <property type="protein sequence ID" value="EGI58334.1"/>
    <property type="molecule type" value="Genomic_DNA"/>
</dbReference>
<reference evidence="2" key="1">
    <citation type="submission" date="2011-02" db="EMBL/GenBank/DDBJ databases">
        <title>The genome of the leaf-cutting ant Acromyrmex echinatior suggests key adaptations to social evolution and fungus farming.</title>
        <authorList>
            <person name="Nygaard S."/>
            <person name="Zhang G."/>
        </authorList>
    </citation>
    <scope>NUCLEOTIDE SEQUENCE</scope>
</reference>
<accession>F4X5C0</accession>
<organism evidence="3">
    <name type="scientific">Acromyrmex echinatior</name>
    <name type="common">Panamanian leafcutter ant</name>
    <name type="synonym">Acromyrmex octospinosus echinatior</name>
    <dbReference type="NCBI Taxonomy" id="103372"/>
    <lineage>
        <taxon>Eukaryota</taxon>
        <taxon>Metazoa</taxon>
        <taxon>Ecdysozoa</taxon>
        <taxon>Arthropoda</taxon>
        <taxon>Hexapoda</taxon>
        <taxon>Insecta</taxon>
        <taxon>Pterygota</taxon>
        <taxon>Neoptera</taxon>
        <taxon>Endopterygota</taxon>
        <taxon>Hymenoptera</taxon>
        <taxon>Apocrita</taxon>
        <taxon>Aculeata</taxon>
        <taxon>Formicoidea</taxon>
        <taxon>Formicidae</taxon>
        <taxon>Myrmicinae</taxon>
        <taxon>Acromyrmex</taxon>
    </lineage>
</organism>
<evidence type="ECO:0000256" key="1">
    <source>
        <dbReference type="SAM" id="MobiDB-lite"/>
    </source>
</evidence>
<dbReference type="Proteomes" id="UP000007755">
    <property type="component" value="Unassembled WGS sequence"/>
</dbReference>
<evidence type="ECO:0000313" key="2">
    <source>
        <dbReference type="EMBL" id="EGI58334.1"/>
    </source>
</evidence>